<keyword evidence="9" id="KW-1185">Reference proteome</keyword>
<keyword evidence="1" id="KW-0489">Methyltransferase</keyword>
<dbReference type="InterPro" id="IPR029063">
    <property type="entry name" value="SAM-dependent_MTases_sf"/>
</dbReference>
<dbReference type="SUPFAM" id="SSF53335">
    <property type="entry name" value="S-adenosyl-L-methionine-dependent methyltransferases"/>
    <property type="match status" value="1"/>
</dbReference>
<evidence type="ECO:0000256" key="3">
    <source>
        <dbReference type="ARBA" id="ARBA00022691"/>
    </source>
</evidence>
<dbReference type="EMBL" id="CP093347">
    <property type="protein sequence ID" value="WOG99733.1"/>
    <property type="molecule type" value="Genomic_DNA"/>
</dbReference>
<keyword evidence="3" id="KW-0949">S-adenosyl-L-methionine</keyword>
<evidence type="ECO:0000256" key="1">
    <source>
        <dbReference type="ARBA" id="ARBA00022603"/>
    </source>
</evidence>
<dbReference type="AlphaFoldDB" id="A0A164XQ26"/>
<dbReference type="CDD" id="cd02440">
    <property type="entry name" value="AdoMet_MTases"/>
    <property type="match status" value="1"/>
</dbReference>
<dbReference type="STRING" id="79200.A0A164XQ26"/>
<proteinExistence type="inferred from homology"/>
<comment type="similarity">
    <text evidence="6">Belongs to the class I-like SAM-binding methyltransferase superfamily. Cation-dependent O-methyltransferase family.</text>
</comment>
<dbReference type="GO" id="GO:0008757">
    <property type="term" value="F:S-adenosylmethionine-dependent methyltransferase activity"/>
    <property type="evidence" value="ECO:0007669"/>
    <property type="project" value="TreeGrafter"/>
</dbReference>
<keyword evidence="2" id="KW-0808">Transferase</keyword>
<dbReference type="KEGG" id="dcr:108220774"/>
<evidence type="ECO:0000313" key="8">
    <source>
        <dbReference type="EMBL" id="WOG99733.1"/>
    </source>
</evidence>
<dbReference type="UniPathway" id="UPA00711"/>
<dbReference type="GO" id="GO:0046872">
    <property type="term" value="F:metal ion binding"/>
    <property type="evidence" value="ECO:0007669"/>
    <property type="project" value="UniProtKB-KW"/>
</dbReference>
<dbReference type="Pfam" id="PF01596">
    <property type="entry name" value="Methyltransf_3"/>
    <property type="match status" value="1"/>
</dbReference>
<dbReference type="GO" id="GO:0009809">
    <property type="term" value="P:lignin biosynthetic process"/>
    <property type="evidence" value="ECO:0007669"/>
    <property type="project" value="UniProtKB-KW"/>
</dbReference>
<evidence type="ECO:0000256" key="4">
    <source>
        <dbReference type="ARBA" id="ARBA00022723"/>
    </source>
</evidence>
<dbReference type="Gene3D" id="3.40.50.150">
    <property type="entry name" value="Vaccinia Virus protein VP39"/>
    <property type="match status" value="1"/>
</dbReference>
<dbReference type="Gramene" id="KZM93456">
    <property type="protein sequence ID" value="KZM93456"/>
    <property type="gene ID" value="DCAR_016701"/>
</dbReference>
<dbReference type="PANTHER" id="PTHR10509">
    <property type="entry name" value="O-METHYLTRANSFERASE-RELATED"/>
    <property type="match status" value="1"/>
</dbReference>
<evidence type="ECO:0000313" key="9">
    <source>
        <dbReference type="Proteomes" id="UP000077755"/>
    </source>
</evidence>
<evidence type="ECO:0000256" key="6">
    <source>
        <dbReference type="ARBA" id="ARBA00023453"/>
    </source>
</evidence>
<evidence type="ECO:0000256" key="2">
    <source>
        <dbReference type="ARBA" id="ARBA00022679"/>
    </source>
</evidence>
<dbReference type="GO" id="GO:0008171">
    <property type="term" value="F:O-methyltransferase activity"/>
    <property type="evidence" value="ECO:0007669"/>
    <property type="project" value="InterPro"/>
</dbReference>
<accession>A0A164XQ26</accession>
<dbReference type="OMA" id="HMRAYRE"/>
<dbReference type="InterPro" id="IPR050362">
    <property type="entry name" value="Cation-dep_OMT"/>
</dbReference>
<reference evidence="8" key="2">
    <citation type="submission" date="2022-03" db="EMBL/GenBank/DDBJ databases">
        <title>Draft title - Genomic analysis of global carrot germplasm unveils the trajectory of domestication and the origin of high carotenoid orange carrot.</title>
        <authorList>
            <person name="Iorizzo M."/>
            <person name="Ellison S."/>
            <person name="Senalik D."/>
            <person name="Macko-Podgorni A."/>
            <person name="Grzebelus D."/>
            <person name="Bostan H."/>
            <person name="Rolling W."/>
            <person name="Curaba J."/>
            <person name="Simon P."/>
        </authorList>
    </citation>
    <scope>NUCLEOTIDE SEQUENCE</scope>
    <source>
        <tissue evidence="8">Leaf</tissue>
    </source>
</reference>
<dbReference type="PROSITE" id="PS51682">
    <property type="entry name" value="SAM_OMT_I"/>
    <property type="match status" value="1"/>
</dbReference>
<reference evidence="7" key="1">
    <citation type="journal article" date="2016" name="Nat. Genet.">
        <title>A high-quality carrot genome assembly provides new insights into carotenoid accumulation and asterid genome evolution.</title>
        <authorList>
            <person name="Iorizzo M."/>
            <person name="Ellison S."/>
            <person name="Senalik D."/>
            <person name="Zeng P."/>
            <person name="Satapoomin P."/>
            <person name="Huang J."/>
            <person name="Bowman M."/>
            <person name="Iovene M."/>
            <person name="Sanseverino W."/>
            <person name="Cavagnaro P."/>
            <person name="Yildiz M."/>
            <person name="Macko-Podgorni A."/>
            <person name="Moranska E."/>
            <person name="Grzebelus E."/>
            <person name="Grzebelus D."/>
            <person name="Ashrafi H."/>
            <person name="Zheng Z."/>
            <person name="Cheng S."/>
            <person name="Spooner D."/>
            <person name="Van Deynze A."/>
            <person name="Simon P."/>
        </authorList>
    </citation>
    <scope>NUCLEOTIDE SEQUENCE [LARGE SCALE GENOMIC DNA]</scope>
    <source>
        <tissue evidence="7">Leaf</tissue>
    </source>
</reference>
<dbReference type="GO" id="GO:0032259">
    <property type="term" value="P:methylation"/>
    <property type="evidence" value="ECO:0007669"/>
    <property type="project" value="UniProtKB-KW"/>
</dbReference>
<dbReference type="OrthoDB" id="10251242at2759"/>
<evidence type="ECO:0000256" key="5">
    <source>
        <dbReference type="ARBA" id="ARBA00022733"/>
    </source>
</evidence>
<dbReference type="InterPro" id="IPR002935">
    <property type="entry name" value="SAM_O-MeTrfase"/>
</dbReference>
<protein>
    <submittedName>
        <fullName evidence="7">Uncharacterized protein</fullName>
    </submittedName>
</protein>
<sequence length="240" mass="26848">MADALVCNTILKSKALQQYIYDVSTKGREHKQLKEIREATCKKYDWEAMMGVPPDEGLFLSILLKLMNAKKTLEIGVFTGYSLLTTALALPHDGKITAVDPSREAYEVGLPFIREAGVDHKIDFIESEALPVLDELLKNGEQFDFVFVDADKPNYKNYHEKLVKLVKLGGAIAYDNTLWLGAVVDKEEDIKARSHITNMEGFLGCRRAMIDLNISLASDPRIEISQISIGDGVTLCRRIV</sequence>
<gene>
    <name evidence="7" type="ORF">DCAR_016701</name>
    <name evidence="8" type="ORF">DCAR_0519088</name>
</gene>
<keyword evidence="4" id="KW-0479">Metal-binding</keyword>
<name>A0A164XQ26_DAUCS</name>
<dbReference type="PANTHER" id="PTHR10509:SF34">
    <property type="entry name" value="TAPETUM-SPECIFIC METHYLTRANSFERASE 1"/>
    <property type="match status" value="1"/>
</dbReference>
<evidence type="ECO:0000313" key="7">
    <source>
        <dbReference type="EMBL" id="KZM93456.1"/>
    </source>
</evidence>
<dbReference type="EMBL" id="LNRQ01000005">
    <property type="protein sequence ID" value="KZM93456.1"/>
    <property type="molecule type" value="Genomic_DNA"/>
</dbReference>
<organism evidence="7">
    <name type="scientific">Daucus carota subsp. sativus</name>
    <name type="common">Carrot</name>
    <dbReference type="NCBI Taxonomy" id="79200"/>
    <lineage>
        <taxon>Eukaryota</taxon>
        <taxon>Viridiplantae</taxon>
        <taxon>Streptophyta</taxon>
        <taxon>Embryophyta</taxon>
        <taxon>Tracheophyta</taxon>
        <taxon>Spermatophyta</taxon>
        <taxon>Magnoliopsida</taxon>
        <taxon>eudicotyledons</taxon>
        <taxon>Gunneridae</taxon>
        <taxon>Pentapetalae</taxon>
        <taxon>asterids</taxon>
        <taxon>campanulids</taxon>
        <taxon>Apiales</taxon>
        <taxon>Apiaceae</taxon>
        <taxon>Apioideae</taxon>
        <taxon>Scandiceae</taxon>
        <taxon>Daucinae</taxon>
        <taxon>Daucus</taxon>
        <taxon>Daucus sect. Daucus</taxon>
    </lineage>
</organism>
<keyword evidence="5" id="KW-0438">Lignin biosynthesis</keyword>
<dbReference type="Proteomes" id="UP000077755">
    <property type="component" value="Chromosome 5"/>
</dbReference>